<dbReference type="GO" id="GO:0005886">
    <property type="term" value="C:plasma membrane"/>
    <property type="evidence" value="ECO:0007669"/>
    <property type="project" value="TreeGrafter"/>
</dbReference>
<evidence type="ECO:0000313" key="7">
    <source>
        <dbReference type="EMBL" id="RAO65058.1"/>
    </source>
</evidence>
<dbReference type="PROSITE" id="PS50850">
    <property type="entry name" value="MFS"/>
    <property type="match status" value="1"/>
</dbReference>
<evidence type="ECO:0000256" key="2">
    <source>
        <dbReference type="ARBA" id="ARBA00022692"/>
    </source>
</evidence>
<feature type="domain" description="Major facilitator superfamily (MFS) profile" evidence="6">
    <location>
        <begin position="40"/>
        <end position="511"/>
    </location>
</feature>
<dbReference type="GO" id="GO:0022857">
    <property type="term" value="F:transmembrane transporter activity"/>
    <property type="evidence" value="ECO:0007669"/>
    <property type="project" value="InterPro"/>
</dbReference>
<dbReference type="STRING" id="1196081.A0A364KNC8"/>
<dbReference type="Proteomes" id="UP000249363">
    <property type="component" value="Unassembled WGS sequence"/>
</dbReference>
<sequence length="540" mass="57522">MAELNHGDNEPTATETTPLITRKFRDGQSNILPRKKLLLVFPALALVHFTSFIDQTAVSTTLPSIASALNAGSTISWVGTSFLTTSTSIQLINGRLSDIFGRKTCLITALTLMGLGNLLSGFSKTAGQLYATRAFSGFGAGALNALVQITISDITRLDQRGYYFGILGIAVALGNGLGPVVGGLLTEHISWRWAFWFICPLTMAAVGLLVLVLPGSSTEGGIGKKLKMVDWVGVMTSMAAIILMLIPISQGGSALAWTSPIVIGMLVSGIILFIAFIGIEWRLVELPILPTMNIGIGWVFWGNLFYIPLYFQTVRGMSPATAGSVILPMVIAHGITSGLSGIITAYFGRYKPVICTGAAFWAVGAMVKSTYGQSTPIQWFFFVGIFEGIGVGCGLQPVLVGLLAGSDNVDRAVITGLRNFIRDIGGSIGITISGAILNNVLHSGLKGRFSPSLISQLTSSAFLLGELDLSDEDRNEIMAVYMRGLNTVFISYAGLTAIMFVASLCLYDYGLTGRRDTKRQVFSHLEDGNRDSEPGAGSSE</sequence>
<feature type="transmembrane region" description="Helical" evidence="5">
    <location>
        <begin position="489"/>
        <end position="509"/>
    </location>
</feature>
<feature type="transmembrane region" description="Helical" evidence="5">
    <location>
        <begin position="228"/>
        <end position="248"/>
    </location>
</feature>
<dbReference type="PANTHER" id="PTHR23501">
    <property type="entry name" value="MAJOR FACILITATOR SUPERFAMILY"/>
    <property type="match status" value="1"/>
</dbReference>
<dbReference type="SUPFAM" id="SSF103473">
    <property type="entry name" value="MFS general substrate transporter"/>
    <property type="match status" value="1"/>
</dbReference>
<dbReference type="InterPro" id="IPR011701">
    <property type="entry name" value="MFS"/>
</dbReference>
<dbReference type="PRINTS" id="PR01036">
    <property type="entry name" value="TCRTETB"/>
</dbReference>
<comment type="caution">
    <text evidence="7">The sequence shown here is derived from an EMBL/GenBank/DDBJ whole genome shotgun (WGS) entry which is preliminary data.</text>
</comment>
<protein>
    <recommendedName>
        <fullName evidence="6">Major facilitator superfamily (MFS) profile domain-containing protein</fullName>
    </recommendedName>
</protein>
<evidence type="ECO:0000256" key="3">
    <source>
        <dbReference type="ARBA" id="ARBA00022989"/>
    </source>
</evidence>
<feature type="transmembrane region" description="Helical" evidence="5">
    <location>
        <begin position="377"/>
        <end position="403"/>
    </location>
</feature>
<dbReference type="EMBL" id="MIKG01000001">
    <property type="protein sequence ID" value="RAO65058.1"/>
    <property type="molecule type" value="Genomic_DNA"/>
</dbReference>
<keyword evidence="3 5" id="KW-1133">Transmembrane helix</keyword>
<feature type="transmembrane region" description="Helical" evidence="5">
    <location>
        <begin position="254"/>
        <end position="279"/>
    </location>
</feature>
<dbReference type="Gene3D" id="1.20.1250.20">
    <property type="entry name" value="MFS general substrate transporter like domains"/>
    <property type="match status" value="1"/>
</dbReference>
<dbReference type="PANTHER" id="PTHR23501:SF78">
    <property type="entry name" value="MAJOR FACILITATOR SUPERFAMILY (MFS) PROFILE DOMAIN-CONTAINING PROTEIN-RELATED"/>
    <property type="match status" value="1"/>
</dbReference>
<keyword evidence="2 5" id="KW-0812">Transmembrane</keyword>
<dbReference type="Gene3D" id="1.20.1720.10">
    <property type="entry name" value="Multidrug resistance protein D"/>
    <property type="match status" value="1"/>
</dbReference>
<evidence type="ECO:0000313" key="8">
    <source>
        <dbReference type="Proteomes" id="UP000249363"/>
    </source>
</evidence>
<name>A0A364KNC8_TALAM</name>
<keyword evidence="4 5" id="KW-0472">Membrane</keyword>
<feature type="transmembrane region" description="Helical" evidence="5">
    <location>
        <begin position="193"/>
        <end position="216"/>
    </location>
</feature>
<accession>A0A364KNC8</accession>
<evidence type="ECO:0000256" key="5">
    <source>
        <dbReference type="SAM" id="Phobius"/>
    </source>
</evidence>
<comment type="subcellular location">
    <subcellularLocation>
        <location evidence="1">Membrane</location>
        <topology evidence="1">Multi-pass membrane protein</topology>
    </subcellularLocation>
</comment>
<evidence type="ECO:0000256" key="1">
    <source>
        <dbReference type="ARBA" id="ARBA00004141"/>
    </source>
</evidence>
<feature type="transmembrane region" description="Helical" evidence="5">
    <location>
        <begin position="291"/>
        <end position="311"/>
    </location>
</feature>
<proteinExistence type="predicted"/>
<dbReference type="AlphaFoldDB" id="A0A364KNC8"/>
<dbReference type="InterPro" id="IPR036259">
    <property type="entry name" value="MFS_trans_sf"/>
</dbReference>
<feature type="transmembrane region" description="Helical" evidence="5">
    <location>
        <begin position="353"/>
        <end position="371"/>
    </location>
</feature>
<dbReference type="InterPro" id="IPR020846">
    <property type="entry name" value="MFS_dom"/>
</dbReference>
<gene>
    <name evidence="7" type="ORF">BHQ10_001070</name>
</gene>
<evidence type="ECO:0000256" key="4">
    <source>
        <dbReference type="ARBA" id="ARBA00023136"/>
    </source>
</evidence>
<dbReference type="GeneID" id="63790287"/>
<feature type="transmembrane region" description="Helical" evidence="5">
    <location>
        <begin position="161"/>
        <end position="181"/>
    </location>
</feature>
<dbReference type="Pfam" id="PF07690">
    <property type="entry name" value="MFS_1"/>
    <property type="match status" value="1"/>
</dbReference>
<feature type="transmembrane region" description="Helical" evidence="5">
    <location>
        <begin position="323"/>
        <end position="346"/>
    </location>
</feature>
<dbReference type="OrthoDB" id="6770063at2759"/>
<feature type="transmembrane region" description="Helical" evidence="5">
    <location>
        <begin position="424"/>
        <end position="441"/>
    </location>
</feature>
<keyword evidence="8" id="KW-1185">Reference proteome</keyword>
<evidence type="ECO:0000259" key="6">
    <source>
        <dbReference type="PROSITE" id="PS50850"/>
    </source>
</evidence>
<organism evidence="7 8">
    <name type="scientific">Talaromyces amestolkiae</name>
    <dbReference type="NCBI Taxonomy" id="1196081"/>
    <lineage>
        <taxon>Eukaryota</taxon>
        <taxon>Fungi</taxon>
        <taxon>Dikarya</taxon>
        <taxon>Ascomycota</taxon>
        <taxon>Pezizomycotina</taxon>
        <taxon>Eurotiomycetes</taxon>
        <taxon>Eurotiomycetidae</taxon>
        <taxon>Eurotiales</taxon>
        <taxon>Trichocomaceae</taxon>
        <taxon>Talaromyces</taxon>
        <taxon>Talaromyces sect. Talaromyces</taxon>
    </lineage>
</organism>
<reference evidence="7 8" key="1">
    <citation type="journal article" date="2017" name="Biotechnol. Biofuels">
        <title>Differential beta-glucosidase expression as a function of carbon source availability in Talaromyces amestolkiae: a genomic and proteomic approach.</title>
        <authorList>
            <person name="de Eugenio L.I."/>
            <person name="Mendez-Liter J.A."/>
            <person name="Nieto-Dominguez M."/>
            <person name="Alonso L."/>
            <person name="Gil-Munoz J."/>
            <person name="Barriuso J."/>
            <person name="Prieto A."/>
            <person name="Martinez M.J."/>
        </authorList>
    </citation>
    <scope>NUCLEOTIDE SEQUENCE [LARGE SCALE GENOMIC DNA]</scope>
    <source>
        <strain evidence="7 8">CIB</strain>
    </source>
</reference>
<dbReference type="RefSeq" id="XP_040729575.1">
    <property type="nucleotide sequence ID" value="XM_040873066.1"/>
</dbReference>